<feature type="transmembrane region" description="Helical" evidence="6">
    <location>
        <begin position="39"/>
        <end position="59"/>
    </location>
</feature>
<dbReference type="GO" id="GO:0022904">
    <property type="term" value="P:respiratory electron transport chain"/>
    <property type="evidence" value="ECO:0007669"/>
    <property type="project" value="InterPro"/>
</dbReference>
<dbReference type="Gene3D" id="1.20.950.20">
    <property type="entry name" value="Transmembrane di-heme cytochromes, Chain C"/>
    <property type="match status" value="1"/>
</dbReference>
<dbReference type="PANTHER" id="PTHR30485:SF2">
    <property type="entry name" value="BLL0597 PROTEIN"/>
    <property type="match status" value="1"/>
</dbReference>
<feature type="domain" description="Cytochrome b561 bacterial/Ni-hydrogenase" evidence="7">
    <location>
        <begin position="4"/>
        <end position="196"/>
    </location>
</feature>
<evidence type="ECO:0000256" key="6">
    <source>
        <dbReference type="SAM" id="Phobius"/>
    </source>
</evidence>
<evidence type="ECO:0000259" key="7">
    <source>
        <dbReference type="Pfam" id="PF01292"/>
    </source>
</evidence>
<evidence type="ECO:0000313" key="8">
    <source>
        <dbReference type="EMBL" id="AXX96927.1"/>
    </source>
</evidence>
<evidence type="ECO:0000256" key="4">
    <source>
        <dbReference type="ARBA" id="ARBA00022989"/>
    </source>
</evidence>
<dbReference type="KEGG" id="pamo:BAR1_02690"/>
<keyword evidence="2" id="KW-1003">Cell membrane</keyword>
<dbReference type="GO" id="GO:0009055">
    <property type="term" value="F:electron transfer activity"/>
    <property type="evidence" value="ECO:0007669"/>
    <property type="project" value="InterPro"/>
</dbReference>
<comment type="subcellular location">
    <subcellularLocation>
        <location evidence="1">Cell membrane</location>
        <topology evidence="1">Multi-pass membrane protein</topology>
    </subcellularLocation>
</comment>
<name>A0A347UDJ9_9RHOB</name>
<accession>A0A347UDJ9</accession>
<dbReference type="AlphaFoldDB" id="A0A347UDJ9"/>
<evidence type="ECO:0000256" key="3">
    <source>
        <dbReference type="ARBA" id="ARBA00022692"/>
    </source>
</evidence>
<dbReference type="GO" id="GO:0005886">
    <property type="term" value="C:plasma membrane"/>
    <property type="evidence" value="ECO:0007669"/>
    <property type="project" value="UniProtKB-SubCell"/>
</dbReference>
<feature type="transmembrane region" description="Helical" evidence="6">
    <location>
        <begin position="162"/>
        <end position="181"/>
    </location>
</feature>
<keyword evidence="5 6" id="KW-0472">Membrane</keyword>
<dbReference type="GO" id="GO:0020037">
    <property type="term" value="F:heme binding"/>
    <property type="evidence" value="ECO:0007669"/>
    <property type="project" value="TreeGrafter"/>
</dbReference>
<keyword evidence="3 6" id="KW-0812">Transmembrane</keyword>
<dbReference type="InterPro" id="IPR051542">
    <property type="entry name" value="Hydrogenase_cytochrome"/>
</dbReference>
<dbReference type="EMBL" id="CP032125">
    <property type="protein sequence ID" value="AXX96927.1"/>
    <property type="molecule type" value="Genomic_DNA"/>
</dbReference>
<dbReference type="RefSeq" id="WP_118941585.1">
    <property type="nucleotide sequence ID" value="NZ_CP032125.1"/>
</dbReference>
<sequence length="207" mass="23130">MIKVWDPLQRLFHWGLVASIAIAWLTSEDGEALHEWAGYAALGLIAFRLVWGFIGPRYARFSQFIRGPKAVIDYTRDMLNKREKRYIGHNPLGAVMVVALLATTGATGFTGWLMVEPERMAMLPEMPAFVTPAFADSDGDEEREYGGYGEGDEEAMEEIHEFFANLLLLLIFLHVAGVIYASRRHKENLARAMITGKKLAAAPDDIA</sequence>
<evidence type="ECO:0000313" key="9">
    <source>
        <dbReference type="Proteomes" id="UP000261704"/>
    </source>
</evidence>
<evidence type="ECO:0000256" key="2">
    <source>
        <dbReference type="ARBA" id="ARBA00022475"/>
    </source>
</evidence>
<dbReference type="PANTHER" id="PTHR30485">
    <property type="entry name" value="NI/FE-HYDROGENASE 1 B-TYPE CYTOCHROME SUBUNIT"/>
    <property type="match status" value="1"/>
</dbReference>
<reference evidence="8 9" key="1">
    <citation type="submission" date="2018-09" db="EMBL/GenBank/DDBJ databases">
        <title>Profundibacter amoris BAR1 gen. nov., sp. nov., a new member of the Roseobacter clade isolated at Lokis Castle Vent Field on the Arctic Mid-Oceanic Ridge.</title>
        <authorList>
            <person name="Le Moine Bauer S."/>
            <person name="Sjoeberg A.G."/>
            <person name="L'Haridon S."/>
            <person name="Stokke R."/>
            <person name="Roalkvam I."/>
            <person name="Steen I.H."/>
            <person name="Dahle H."/>
        </authorList>
    </citation>
    <scope>NUCLEOTIDE SEQUENCE [LARGE SCALE GENOMIC DNA]</scope>
    <source>
        <strain evidence="8 9">BAR1</strain>
    </source>
</reference>
<proteinExistence type="predicted"/>
<dbReference type="SUPFAM" id="SSF81342">
    <property type="entry name" value="Transmembrane di-heme cytochromes"/>
    <property type="match status" value="1"/>
</dbReference>
<dbReference type="InterPro" id="IPR011577">
    <property type="entry name" value="Cyt_b561_bac/Ni-Hgenase"/>
</dbReference>
<evidence type="ECO:0000256" key="1">
    <source>
        <dbReference type="ARBA" id="ARBA00004651"/>
    </source>
</evidence>
<dbReference type="Proteomes" id="UP000261704">
    <property type="component" value="Chromosome"/>
</dbReference>
<feature type="transmembrane region" description="Helical" evidence="6">
    <location>
        <begin position="92"/>
        <end position="115"/>
    </location>
</feature>
<keyword evidence="9" id="KW-1185">Reference proteome</keyword>
<keyword evidence="4 6" id="KW-1133">Transmembrane helix</keyword>
<feature type="transmembrane region" description="Helical" evidence="6">
    <location>
        <begin position="12"/>
        <end position="27"/>
    </location>
</feature>
<gene>
    <name evidence="8" type="ORF">BAR1_02690</name>
</gene>
<organism evidence="8 9">
    <name type="scientific">Profundibacter amoris</name>
    <dbReference type="NCBI Taxonomy" id="2171755"/>
    <lineage>
        <taxon>Bacteria</taxon>
        <taxon>Pseudomonadati</taxon>
        <taxon>Pseudomonadota</taxon>
        <taxon>Alphaproteobacteria</taxon>
        <taxon>Rhodobacterales</taxon>
        <taxon>Paracoccaceae</taxon>
        <taxon>Profundibacter</taxon>
    </lineage>
</organism>
<dbReference type="OrthoDB" id="196472at2"/>
<dbReference type="Pfam" id="PF01292">
    <property type="entry name" value="Ni_hydr_CYTB"/>
    <property type="match status" value="1"/>
</dbReference>
<evidence type="ECO:0000256" key="5">
    <source>
        <dbReference type="ARBA" id="ARBA00023136"/>
    </source>
</evidence>
<dbReference type="InterPro" id="IPR016174">
    <property type="entry name" value="Di-haem_cyt_TM"/>
</dbReference>
<protein>
    <submittedName>
        <fullName evidence="8">Cytochrome B</fullName>
    </submittedName>
</protein>